<reference evidence="1 2" key="1">
    <citation type="journal article" date="2023" name="Science">
        <title>Complex scaffold remodeling in plant triterpene biosynthesis.</title>
        <authorList>
            <person name="De La Pena R."/>
            <person name="Hodgson H."/>
            <person name="Liu J.C."/>
            <person name="Stephenson M.J."/>
            <person name="Martin A.C."/>
            <person name="Owen C."/>
            <person name="Harkess A."/>
            <person name="Leebens-Mack J."/>
            <person name="Jimenez L.E."/>
            <person name="Osbourn A."/>
            <person name="Sattely E.S."/>
        </authorList>
    </citation>
    <scope>NUCLEOTIDE SEQUENCE [LARGE SCALE GENOMIC DNA]</scope>
    <source>
        <strain evidence="2">cv. JPN11</strain>
        <tissue evidence="1">Leaf</tissue>
    </source>
</reference>
<name>A0ACC1YVP7_MELAZ</name>
<accession>A0ACC1YVP7</accession>
<protein>
    <submittedName>
        <fullName evidence="1">Phosphoglycerate mutase family protein</fullName>
    </submittedName>
</protein>
<proteinExistence type="predicted"/>
<dbReference type="EMBL" id="CM051394">
    <property type="protein sequence ID" value="KAJ4727234.1"/>
    <property type="molecule type" value="Genomic_DNA"/>
</dbReference>
<gene>
    <name evidence="1" type="ORF">OWV82_000360</name>
</gene>
<keyword evidence="2" id="KW-1185">Reference proteome</keyword>
<evidence type="ECO:0000313" key="1">
    <source>
        <dbReference type="EMBL" id="KAJ4727234.1"/>
    </source>
</evidence>
<organism evidence="1 2">
    <name type="scientific">Melia azedarach</name>
    <name type="common">Chinaberry tree</name>
    <dbReference type="NCBI Taxonomy" id="155640"/>
    <lineage>
        <taxon>Eukaryota</taxon>
        <taxon>Viridiplantae</taxon>
        <taxon>Streptophyta</taxon>
        <taxon>Embryophyta</taxon>
        <taxon>Tracheophyta</taxon>
        <taxon>Spermatophyta</taxon>
        <taxon>Magnoliopsida</taxon>
        <taxon>eudicotyledons</taxon>
        <taxon>Gunneridae</taxon>
        <taxon>Pentapetalae</taxon>
        <taxon>rosids</taxon>
        <taxon>malvids</taxon>
        <taxon>Sapindales</taxon>
        <taxon>Meliaceae</taxon>
        <taxon>Melia</taxon>
    </lineage>
</organism>
<evidence type="ECO:0000313" key="2">
    <source>
        <dbReference type="Proteomes" id="UP001164539"/>
    </source>
</evidence>
<comment type="caution">
    <text evidence="1">The sequence shown here is derived from an EMBL/GenBank/DDBJ whole genome shotgun (WGS) entry which is preliminary data.</text>
</comment>
<sequence length="277" mass="30598">MDSTDPAKTPNNKSFQSVIVIRHGDRADNFEPLWALTAARPWDPHLIEEGRVRAFCTGRRLRANLGFPIHRVFVSPFLRCIQTAFEVISALCAVKDDSKAMSSKDVASLDPSKIKVSIEYGLCEVLNKEAIRNNVAPKDGNFGFNTSELEALLPAGTVDNSVKPVYEQLPQWEEPLGGARERYEQMIKALANKYPSENLLLVTHGEAVGVAVSAFLKDVTVYEVDYCAYAELRRPISIKNESFSAGDFEVLINPAQTGIQFLPSSTSNDGTLDDHHA</sequence>
<dbReference type="Proteomes" id="UP001164539">
    <property type="component" value="Chromosome 1"/>
</dbReference>